<keyword evidence="8" id="KW-1185">Reference proteome</keyword>
<organism evidence="7 8">
    <name type="scientific">Amniculicola lignicola CBS 123094</name>
    <dbReference type="NCBI Taxonomy" id="1392246"/>
    <lineage>
        <taxon>Eukaryota</taxon>
        <taxon>Fungi</taxon>
        <taxon>Dikarya</taxon>
        <taxon>Ascomycota</taxon>
        <taxon>Pezizomycotina</taxon>
        <taxon>Dothideomycetes</taxon>
        <taxon>Pleosporomycetidae</taxon>
        <taxon>Pleosporales</taxon>
        <taxon>Amniculicolaceae</taxon>
        <taxon>Amniculicola</taxon>
    </lineage>
</organism>
<dbReference type="InterPro" id="IPR051694">
    <property type="entry name" value="Immunoregulatory_rcpt-like"/>
</dbReference>
<gene>
    <name evidence="7" type="ORF">P154DRAFT_439825</name>
</gene>
<comment type="subcellular location">
    <subcellularLocation>
        <location evidence="1">Membrane</location>
        <topology evidence="1">Single-pass membrane protein</topology>
    </subcellularLocation>
</comment>
<evidence type="ECO:0000313" key="7">
    <source>
        <dbReference type="EMBL" id="KAF1998145.1"/>
    </source>
</evidence>
<evidence type="ECO:0000256" key="4">
    <source>
        <dbReference type="ARBA" id="ARBA00023136"/>
    </source>
</evidence>
<sequence length="408" mass="43491">MNVSQTTGDVAKHRATQASIPSTTTLTLPKLTSSPTQITSLTATLSSTITDPKVTTELPSSGGISSSSTENTSRPAQTVSPSTSGKKSSGLSGGAAAGIAIGCLLVGALVAGLLVWFCLGKQKKRQRPRDQEASAAALMVSEKGTRSLDGGSPITLAIENGLPQPLEDKAISGEVSKISNSIKNHVQSFYHSGRVSPGLLDLDDIQALGANLPVSVGTLSTLLGNATTREIALRFSIAWVLVTRMQLHGQIGVTFLPPEVAQCAESISKVNRGSRVHSLFFAKWRTITAELMQSIYVRNPFSAGDPRNQSIAAAMEVLECILQPYADSRMDSSQRHRNLEEILKRAAGFAFTLFAQPSSWDFDWQDEQDVKSGSLCIFPALVQTADESGAPVMPPRPFNEAVVRRLDD</sequence>
<dbReference type="GO" id="GO:0016020">
    <property type="term" value="C:membrane"/>
    <property type="evidence" value="ECO:0007669"/>
    <property type="project" value="UniProtKB-SubCell"/>
</dbReference>
<protein>
    <submittedName>
        <fullName evidence="7">Uncharacterized protein</fullName>
    </submittedName>
</protein>
<feature type="transmembrane region" description="Helical" evidence="6">
    <location>
        <begin position="95"/>
        <end position="119"/>
    </location>
</feature>
<feature type="region of interest" description="Disordered" evidence="5">
    <location>
        <begin position="1"/>
        <end position="28"/>
    </location>
</feature>
<dbReference type="PANTHER" id="PTHR15549">
    <property type="entry name" value="PAIRED IMMUNOGLOBULIN-LIKE TYPE 2 RECEPTOR"/>
    <property type="match status" value="1"/>
</dbReference>
<proteinExistence type="predicted"/>
<dbReference type="AlphaFoldDB" id="A0A6A5WG40"/>
<feature type="region of interest" description="Disordered" evidence="5">
    <location>
        <begin position="52"/>
        <end position="91"/>
    </location>
</feature>
<accession>A0A6A5WG40</accession>
<dbReference type="OrthoDB" id="5421765at2759"/>
<reference evidence="7" key="1">
    <citation type="journal article" date="2020" name="Stud. Mycol.">
        <title>101 Dothideomycetes genomes: a test case for predicting lifestyles and emergence of pathogens.</title>
        <authorList>
            <person name="Haridas S."/>
            <person name="Albert R."/>
            <person name="Binder M."/>
            <person name="Bloem J."/>
            <person name="Labutti K."/>
            <person name="Salamov A."/>
            <person name="Andreopoulos B."/>
            <person name="Baker S."/>
            <person name="Barry K."/>
            <person name="Bills G."/>
            <person name="Bluhm B."/>
            <person name="Cannon C."/>
            <person name="Castanera R."/>
            <person name="Culley D."/>
            <person name="Daum C."/>
            <person name="Ezra D."/>
            <person name="Gonzalez J."/>
            <person name="Henrissat B."/>
            <person name="Kuo A."/>
            <person name="Liang C."/>
            <person name="Lipzen A."/>
            <person name="Lutzoni F."/>
            <person name="Magnuson J."/>
            <person name="Mondo S."/>
            <person name="Nolan M."/>
            <person name="Ohm R."/>
            <person name="Pangilinan J."/>
            <person name="Park H.-J."/>
            <person name="Ramirez L."/>
            <person name="Alfaro M."/>
            <person name="Sun H."/>
            <person name="Tritt A."/>
            <person name="Yoshinaga Y."/>
            <person name="Zwiers L.-H."/>
            <person name="Turgeon B."/>
            <person name="Goodwin S."/>
            <person name="Spatafora J."/>
            <person name="Crous P."/>
            <person name="Grigoriev I."/>
        </authorList>
    </citation>
    <scope>NUCLEOTIDE SEQUENCE</scope>
    <source>
        <strain evidence="7">CBS 123094</strain>
    </source>
</reference>
<dbReference type="EMBL" id="ML977606">
    <property type="protein sequence ID" value="KAF1998145.1"/>
    <property type="molecule type" value="Genomic_DNA"/>
</dbReference>
<evidence type="ECO:0000256" key="6">
    <source>
        <dbReference type="SAM" id="Phobius"/>
    </source>
</evidence>
<evidence type="ECO:0000256" key="3">
    <source>
        <dbReference type="ARBA" id="ARBA00022989"/>
    </source>
</evidence>
<name>A0A6A5WG40_9PLEO</name>
<evidence type="ECO:0000256" key="5">
    <source>
        <dbReference type="SAM" id="MobiDB-lite"/>
    </source>
</evidence>
<evidence type="ECO:0000256" key="1">
    <source>
        <dbReference type="ARBA" id="ARBA00004167"/>
    </source>
</evidence>
<dbReference type="Proteomes" id="UP000799779">
    <property type="component" value="Unassembled WGS sequence"/>
</dbReference>
<keyword evidence="2 6" id="KW-0812">Transmembrane</keyword>
<feature type="compositionally biased region" description="Polar residues" evidence="5">
    <location>
        <begin position="69"/>
        <end position="83"/>
    </location>
</feature>
<evidence type="ECO:0000313" key="8">
    <source>
        <dbReference type="Proteomes" id="UP000799779"/>
    </source>
</evidence>
<evidence type="ECO:0000256" key="2">
    <source>
        <dbReference type="ARBA" id="ARBA00022692"/>
    </source>
</evidence>
<dbReference type="GO" id="GO:0071944">
    <property type="term" value="C:cell periphery"/>
    <property type="evidence" value="ECO:0007669"/>
    <property type="project" value="UniProtKB-ARBA"/>
</dbReference>
<keyword evidence="4 6" id="KW-0472">Membrane</keyword>
<keyword evidence="3 6" id="KW-1133">Transmembrane helix</keyword>